<organism evidence="2 3">
    <name type="scientific">Rhizophagus irregularis</name>
    <dbReference type="NCBI Taxonomy" id="588596"/>
    <lineage>
        <taxon>Eukaryota</taxon>
        <taxon>Fungi</taxon>
        <taxon>Fungi incertae sedis</taxon>
        <taxon>Mucoromycota</taxon>
        <taxon>Glomeromycotina</taxon>
        <taxon>Glomeromycetes</taxon>
        <taxon>Glomerales</taxon>
        <taxon>Glomeraceae</taxon>
        <taxon>Rhizophagus</taxon>
    </lineage>
</organism>
<accession>A0A2N1M3G9</accession>
<gene>
    <name evidence="2" type="ORF">RhiirC2_800561</name>
</gene>
<comment type="caution">
    <text evidence="2">The sequence shown here is derived from an EMBL/GenBank/DDBJ whole genome shotgun (WGS) entry which is preliminary data.</text>
</comment>
<proteinExistence type="predicted"/>
<protein>
    <submittedName>
        <fullName evidence="2">Uncharacterized protein</fullName>
    </submittedName>
</protein>
<evidence type="ECO:0000313" key="3">
    <source>
        <dbReference type="Proteomes" id="UP000233469"/>
    </source>
</evidence>
<evidence type="ECO:0000313" key="2">
    <source>
        <dbReference type="EMBL" id="PKK56188.1"/>
    </source>
</evidence>
<dbReference type="Proteomes" id="UP000233469">
    <property type="component" value="Unassembled WGS sequence"/>
</dbReference>
<dbReference type="AlphaFoldDB" id="A0A2N1M3G9"/>
<feature type="region of interest" description="Disordered" evidence="1">
    <location>
        <begin position="37"/>
        <end position="59"/>
    </location>
</feature>
<reference evidence="2 3" key="1">
    <citation type="submission" date="2016-04" db="EMBL/GenBank/DDBJ databases">
        <title>Genome analyses suggest a sexual origin of heterokaryosis in a supposedly ancient asexual fungus.</title>
        <authorList>
            <person name="Ropars J."/>
            <person name="Sedzielewska K."/>
            <person name="Noel J."/>
            <person name="Charron P."/>
            <person name="Farinelli L."/>
            <person name="Marton T."/>
            <person name="Kruger M."/>
            <person name="Pelin A."/>
            <person name="Brachmann A."/>
            <person name="Corradi N."/>
        </authorList>
    </citation>
    <scope>NUCLEOTIDE SEQUENCE [LARGE SCALE GENOMIC DNA]</scope>
    <source>
        <strain evidence="2 3">C2</strain>
    </source>
</reference>
<name>A0A2N1M3G9_9GLOM</name>
<evidence type="ECO:0000256" key="1">
    <source>
        <dbReference type="SAM" id="MobiDB-lite"/>
    </source>
</evidence>
<sequence>MDKFLDEAHKKSVGDKIRRCNKEKKLPRELAKNQLLLTNNSVDSNKSNKSRHLISNLPEDSEKKRKHIIGLVLERFPYLSLRDSGKRLVNLIVQRKVACQN</sequence>
<dbReference type="EMBL" id="LLXL01006047">
    <property type="protein sequence ID" value="PKK56188.1"/>
    <property type="molecule type" value="Genomic_DNA"/>
</dbReference>
<reference evidence="2 3" key="2">
    <citation type="submission" date="2017-10" db="EMBL/GenBank/DDBJ databases">
        <title>Extensive intraspecific genome diversity in a model arbuscular mycorrhizal fungus.</title>
        <authorList>
            <person name="Chen E.C.H."/>
            <person name="Morin E."/>
            <person name="Baudet D."/>
            <person name="Noel J."/>
            <person name="Ndikumana S."/>
            <person name="Charron P."/>
            <person name="St-Onge C."/>
            <person name="Giorgi J."/>
            <person name="Grigoriev I.V."/>
            <person name="Roux C."/>
            <person name="Martin F.M."/>
            <person name="Corradi N."/>
        </authorList>
    </citation>
    <scope>NUCLEOTIDE SEQUENCE [LARGE SCALE GENOMIC DNA]</scope>
    <source>
        <strain evidence="2 3">C2</strain>
    </source>
</reference>